<evidence type="ECO:0000313" key="13">
    <source>
        <dbReference type="Proteomes" id="UP000310200"/>
    </source>
</evidence>
<dbReference type="InterPro" id="IPR041736">
    <property type="entry name" value="4OHPhenylPyrv_dOase_N"/>
</dbReference>
<dbReference type="CDD" id="cd07250">
    <property type="entry name" value="HPPD_C_like"/>
    <property type="match status" value="1"/>
</dbReference>
<evidence type="ECO:0000256" key="9">
    <source>
        <dbReference type="ARBA" id="ARBA00023232"/>
    </source>
</evidence>
<dbReference type="InterPro" id="IPR004360">
    <property type="entry name" value="Glyas_Fos-R_dOase_dom"/>
</dbReference>
<dbReference type="GO" id="GO:0016192">
    <property type="term" value="P:vesicle-mediated transport"/>
    <property type="evidence" value="ECO:0007669"/>
    <property type="project" value="InterPro"/>
</dbReference>
<evidence type="ECO:0000256" key="10">
    <source>
        <dbReference type="SAM" id="MobiDB-lite"/>
    </source>
</evidence>
<comment type="pathway">
    <text evidence="2">Amino-acid degradation; L-phenylalanine degradation; acetoacetate and fumarate from L-phenylalanine: step 3/6.</text>
</comment>
<evidence type="ECO:0000256" key="8">
    <source>
        <dbReference type="ARBA" id="ARBA00023004"/>
    </source>
</evidence>
<dbReference type="STRING" id="300112.A0A4S2KLU9"/>
<dbReference type="InterPro" id="IPR043989">
    <property type="entry name" value="CCZ1/INTU/HSP4_longin_3"/>
</dbReference>
<dbReference type="InterPro" id="IPR041735">
    <property type="entry name" value="4OHPhenylPyrv_dOase_C"/>
</dbReference>
<organism evidence="12 13">
    <name type="scientific">Temnothorax longispinosus</name>
    <dbReference type="NCBI Taxonomy" id="300112"/>
    <lineage>
        <taxon>Eukaryota</taxon>
        <taxon>Metazoa</taxon>
        <taxon>Ecdysozoa</taxon>
        <taxon>Arthropoda</taxon>
        <taxon>Hexapoda</taxon>
        <taxon>Insecta</taxon>
        <taxon>Pterygota</taxon>
        <taxon>Neoptera</taxon>
        <taxon>Endopterygota</taxon>
        <taxon>Hymenoptera</taxon>
        <taxon>Apocrita</taxon>
        <taxon>Aculeata</taxon>
        <taxon>Formicoidea</taxon>
        <taxon>Formicidae</taxon>
        <taxon>Myrmicinae</taxon>
        <taxon>Temnothorax</taxon>
    </lineage>
</organism>
<feature type="compositionally biased region" description="Basic and acidic residues" evidence="10">
    <location>
        <begin position="563"/>
        <end position="585"/>
    </location>
</feature>
<dbReference type="InterPro" id="IPR005956">
    <property type="entry name" value="4OHPhenylPyrv_dOase"/>
</dbReference>
<gene>
    <name evidence="12" type="ORF">DBV15_11104</name>
</gene>
<dbReference type="InterPro" id="IPR037523">
    <property type="entry name" value="VOC_core"/>
</dbReference>
<dbReference type="InterPro" id="IPR043987">
    <property type="entry name" value="CCZ1/INTU/HSP4_longin_1"/>
</dbReference>
<feature type="region of interest" description="Disordered" evidence="10">
    <location>
        <begin position="379"/>
        <end position="401"/>
    </location>
</feature>
<dbReference type="EC" id="1.13.11.27" evidence="4"/>
<feature type="compositionally biased region" description="Polar residues" evidence="10">
    <location>
        <begin position="541"/>
        <end position="562"/>
    </location>
</feature>
<evidence type="ECO:0000256" key="6">
    <source>
        <dbReference type="ARBA" id="ARBA00022737"/>
    </source>
</evidence>
<dbReference type="SUPFAM" id="SSF54593">
    <property type="entry name" value="Glyoxalase/Bleomycin resistance protein/Dihydroxybiphenyl dioxygenase"/>
    <property type="match status" value="1"/>
</dbReference>
<comment type="cofactor">
    <cofactor evidence="1">
        <name>Fe cation</name>
        <dbReference type="ChEBI" id="CHEBI:24875"/>
    </cofactor>
</comment>
<evidence type="ECO:0000313" key="12">
    <source>
        <dbReference type="EMBL" id="TGZ50216.1"/>
    </source>
</evidence>
<dbReference type="NCBIfam" id="TIGR01263">
    <property type="entry name" value="4HPPD"/>
    <property type="match status" value="1"/>
</dbReference>
<dbReference type="PANTHER" id="PTHR11959">
    <property type="entry name" value="4-HYDROXYPHENYLPYRUVATE DIOXYGENASE"/>
    <property type="match status" value="1"/>
</dbReference>
<dbReference type="FunFam" id="3.10.180.10:FF:000001">
    <property type="entry name" value="4-hydroxyphenylpyruvate dioxygenase"/>
    <property type="match status" value="1"/>
</dbReference>
<dbReference type="GO" id="GO:0006559">
    <property type="term" value="P:L-phenylalanine catabolic process"/>
    <property type="evidence" value="ECO:0007669"/>
    <property type="project" value="UniProtKB-KW"/>
</dbReference>
<evidence type="ECO:0000256" key="1">
    <source>
        <dbReference type="ARBA" id="ARBA00001962"/>
    </source>
</evidence>
<dbReference type="GO" id="GO:0005789">
    <property type="term" value="C:endoplasmic reticulum membrane"/>
    <property type="evidence" value="ECO:0007669"/>
    <property type="project" value="TreeGrafter"/>
</dbReference>
<feature type="domain" description="VOC" evidence="11">
    <location>
        <begin position="1023"/>
        <end position="1187"/>
    </location>
</feature>
<evidence type="ECO:0000259" key="11">
    <source>
        <dbReference type="PROSITE" id="PS51819"/>
    </source>
</evidence>
<dbReference type="Pfam" id="PF00903">
    <property type="entry name" value="Glyoxalase"/>
    <property type="match status" value="1"/>
</dbReference>
<dbReference type="AlphaFoldDB" id="A0A4S2KLU9"/>
<evidence type="ECO:0000256" key="7">
    <source>
        <dbReference type="ARBA" id="ARBA00022878"/>
    </source>
</evidence>
<dbReference type="Pfam" id="PF19031">
    <property type="entry name" value="Intu_longin_1"/>
    <property type="match status" value="1"/>
</dbReference>
<evidence type="ECO:0000256" key="3">
    <source>
        <dbReference type="ARBA" id="ARBA00005877"/>
    </source>
</evidence>
<dbReference type="EMBL" id="QBLH01002005">
    <property type="protein sequence ID" value="TGZ50216.1"/>
    <property type="molecule type" value="Genomic_DNA"/>
</dbReference>
<dbReference type="GO" id="GO:0003868">
    <property type="term" value="F:4-hydroxyphenylpyruvate dioxygenase activity"/>
    <property type="evidence" value="ECO:0007669"/>
    <property type="project" value="UniProtKB-EC"/>
</dbReference>
<keyword evidence="5" id="KW-0479">Metal-binding</keyword>
<evidence type="ECO:0000256" key="5">
    <source>
        <dbReference type="ARBA" id="ARBA00022723"/>
    </source>
</evidence>
<dbReference type="CDD" id="cd08342">
    <property type="entry name" value="HPPD_N_like"/>
    <property type="match status" value="1"/>
</dbReference>
<keyword evidence="9" id="KW-0585">Phenylalanine catabolism</keyword>
<dbReference type="InterPro" id="IPR029068">
    <property type="entry name" value="Glyas_Bleomycin-R_OHBP_Dase"/>
</dbReference>
<dbReference type="GO" id="GO:0006572">
    <property type="term" value="P:L-tyrosine catabolic process"/>
    <property type="evidence" value="ECO:0007669"/>
    <property type="project" value="UniProtKB-KW"/>
</dbReference>
<keyword evidence="6" id="KW-0677">Repeat</keyword>
<dbReference type="Pfam" id="PF19033">
    <property type="entry name" value="Intu_longin_3"/>
    <property type="match status" value="1"/>
</dbReference>
<dbReference type="PANTHER" id="PTHR11959:SF1">
    <property type="entry name" value="4-HYDROXYPHENYLPYRUVATE DIOXYGENASE"/>
    <property type="match status" value="1"/>
</dbReference>
<reference evidence="12 13" key="1">
    <citation type="journal article" date="2019" name="Philos. Trans. R. Soc. Lond., B, Biol. Sci.">
        <title>Ant behaviour and brain gene expression of defending hosts depend on the ecological success of the intruding social parasite.</title>
        <authorList>
            <person name="Kaur R."/>
            <person name="Stoldt M."/>
            <person name="Jongepier E."/>
            <person name="Feldmeyer B."/>
            <person name="Menzel F."/>
            <person name="Bornberg-Bauer E."/>
            <person name="Foitzik S."/>
        </authorList>
    </citation>
    <scope>NUCLEOTIDE SEQUENCE [LARGE SCALE GENOMIC DNA]</scope>
    <source>
        <tissue evidence="12">Whole body</tissue>
    </source>
</reference>
<name>A0A4S2KLU9_9HYME</name>
<comment type="similarity">
    <text evidence="3">Belongs to the 4HPPD family.</text>
</comment>
<dbReference type="PROSITE" id="PS51819">
    <property type="entry name" value="VOC"/>
    <property type="match status" value="2"/>
</dbReference>
<dbReference type="Proteomes" id="UP000310200">
    <property type="component" value="Unassembled WGS sequence"/>
</dbReference>
<feature type="region of interest" description="Disordered" evidence="10">
    <location>
        <begin position="419"/>
        <end position="447"/>
    </location>
</feature>
<feature type="region of interest" description="Disordered" evidence="10">
    <location>
        <begin position="601"/>
        <end position="622"/>
    </location>
</feature>
<protein>
    <recommendedName>
        <fullName evidence="4">4-hydroxyphenylpyruvate dioxygenase</fullName>
        <ecNumber evidence="4">1.13.11.27</ecNumber>
    </recommendedName>
</protein>
<keyword evidence="13" id="KW-1185">Reference proteome</keyword>
<comment type="caution">
    <text evidence="12">The sequence shown here is derived from an EMBL/GenBank/DDBJ whole genome shotgun (WGS) entry which is preliminary data.</text>
</comment>
<evidence type="ECO:0000256" key="4">
    <source>
        <dbReference type="ARBA" id="ARBA00013222"/>
    </source>
</evidence>
<keyword evidence="7" id="KW-0828">Tyrosine catabolism</keyword>
<feature type="compositionally biased region" description="Polar residues" evidence="10">
    <location>
        <begin position="436"/>
        <end position="445"/>
    </location>
</feature>
<feature type="region of interest" description="Disordered" evidence="10">
    <location>
        <begin position="529"/>
        <end position="589"/>
    </location>
</feature>
<dbReference type="Gene3D" id="3.10.180.10">
    <property type="entry name" value="2,3-Dihydroxybiphenyl 1,2-Dioxygenase, domain 1"/>
    <property type="match status" value="2"/>
</dbReference>
<feature type="domain" description="VOC" evidence="11">
    <location>
        <begin position="862"/>
        <end position="993"/>
    </location>
</feature>
<dbReference type="GO" id="GO:0000139">
    <property type="term" value="C:Golgi membrane"/>
    <property type="evidence" value="ECO:0007669"/>
    <property type="project" value="TreeGrafter"/>
</dbReference>
<dbReference type="GO" id="GO:0046872">
    <property type="term" value="F:metal ion binding"/>
    <property type="evidence" value="ECO:0007669"/>
    <property type="project" value="UniProtKB-KW"/>
</dbReference>
<evidence type="ECO:0000256" key="2">
    <source>
        <dbReference type="ARBA" id="ARBA00005162"/>
    </source>
</evidence>
<sequence length="1230" mass="139130">MAKEMMIVFVYDTAKCCKEEDDPAEAVMYFHPAWVSLTQRLALAGQLMGVHHFLTTSFSAPRSITLQGGKFVLKKFGQYVLAVGTDRNIHDWILERRADTLESLLKFFHCDLVQILESLNNDRNRFTEKLYQMFETYLPILQHSANLFSNIPVIKLPKSASNIFLEGMQVLQHCQEINGILGGALFYNNKYETDIHKIVSTQLGADLTKQIVITDPYRIKAPAERIPTEFHLPIGVQLLQVYIERKQFAKLMQEANNERYYNSCLDTVTKKILQRKTVSKTGVKEPPITSGMKRDTSKIFTVPEEGELDSTNYPPAPAQYVSSVPLAVKHESPIRRKQEIKPERPKGGVTANPLTPSVCATPLKDVDRVLHGNAMLICSSESGGENEGLRSSSKSDDDDIPDVVKEALRCKRLNKLRNATSKKKLIKRKDPDRKSMSLSDLTSSIKPRLNGIPRARQLELDKILCKLNEVSPDDPNSPRRKLTRSNMRHSRTIVDPCYPVFRYDGLPVSQSLYEQYIASHCEELRDNDGVHERRSDDDNLQSKSLPSDLTSAKLPINSSRNSITKDDREECAKPGYDKSKQETYKRSMSLPLKPLNVVAEVSNGDDRRKSTSECGGAGSSFEFPQRRKLDGLQLTPLMSKLSLLADERTSGFCSRETTPSEFRDLSGFSGGATVTATTTTTNQLIRQKLESVEKEASDGEDELEEDWVNKDEPAACLVKTELFLCGYQNMVLVLLMENGTANNPDLIHALWHTCVSTLGKLESRLQQCLEPMPSTENKELYSILNVDPQWDTVQRSGLWGVTELDIVSCLHDRFTQGRSLTDIIVRTEDTVVYGNQSGGVEVFYQQAVAPGTFAALPTPADLMGIVALKAKRRLERDHGIVLLMGFQPFGYRGLETGSRRIAAHVVKQNKIVFVFESPYESDNEEMSDHLSRHGDGVRDVAFNVEDIDTIVKIAKKRGAEIVRDIWEESDEYGTVRMATLKTYGDTLHTLVDRMKYKGFFLPGFARPSEDTLLKQLPEIHLNFVDHVVGNQSDKQMEPVAKWYVDLFTYEECLQFHRFWSVDDTQLHTEYSALRSIVMTNWEETVKMPINEPASGKKRSQIQEFVEYYGGAGVQHIALNTSDIIAAITNLRARGMEFLDVPDSYYDMLRNRLEASGTKIVEDLDILQKLKILIDYDENGYLLQIFTKNMQDRPTLFIEVIQRRNHNGFGAGNFQALFEAIELEQAKRGNL</sequence>
<accession>A0A4S2KLU9</accession>
<proteinExistence type="inferred from homology"/>
<keyword evidence="8" id="KW-0408">Iron</keyword>